<dbReference type="AlphaFoldDB" id="Q7YN61"/>
<dbReference type="AntiFam" id="ANF00015">
    <property type="entry name" value="tRNA translation"/>
</dbReference>
<dbReference type="GeneID" id="1263699"/>
<reference evidence="1" key="1">
    <citation type="journal article" date="2003" name="Gene">
        <title>Apicoplast genome of the coccidian Eimeria tenella.</title>
        <authorList>
            <person name="Cai X."/>
            <person name="Fuller A.L."/>
            <person name="McDougald L.R."/>
            <person name="Zhu G."/>
        </authorList>
    </citation>
    <scope>NUCLEOTIDE SEQUENCE</scope>
</reference>
<name>Q7YN61_EIMTE</name>
<sequence length="99" mass="12317">MAEWFNASDLKSEKFKISWVQIPFSPYYINKIINIKFYLLKIMININKKWLFTKKNNKKYKKQQFIKALKFSYITKKKNLNYIKYNNINFNWLLKKYIN</sequence>
<keyword evidence="1" id="KW-0933">Apicoplast</keyword>
<geneLocation type="apicoplast" evidence="1"/>
<keyword evidence="1" id="KW-0934">Plastid</keyword>
<organism evidence="1">
    <name type="scientific">Eimeria tenella</name>
    <name type="common">Coccidian parasite</name>
    <dbReference type="NCBI Taxonomy" id="5802"/>
    <lineage>
        <taxon>Eukaryota</taxon>
        <taxon>Sar</taxon>
        <taxon>Alveolata</taxon>
        <taxon>Apicomplexa</taxon>
        <taxon>Conoidasida</taxon>
        <taxon>Coccidia</taxon>
        <taxon>Eucoccidiorida</taxon>
        <taxon>Eimeriorina</taxon>
        <taxon>Eimeriidae</taxon>
        <taxon>Eimeria</taxon>
    </lineage>
</organism>
<proteinExistence type="predicted"/>
<accession>Q7YN61</accession>
<dbReference type="EMBL" id="AY217738">
    <property type="protein sequence ID" value="AAO40244.1"/>
    <property type="molecule type" value="Genomic_DNA"/>
</dbReference>
<protein>
    <submittedName>
        <fullName evidence="1">ORF-D</fullName>
    </submittedName>
</protein>
<dbReference type="RefSeq" id="NP_852643.1">
    <property type="nucleotide sequence ID" value="NC_004823.1"/>
</dbReference>
<evidence type="ECO:0000313" key="1">
    <source>
        <dbReference type="EMBL" id="AAO40244.1"/>
    </source>
</evidence>